<name>B1ZEJ1_METPB</name>
<dbReference type="eggNOG" id="COG0421">
    <property type="taxonomic scope" value="Bacteria"/>
</dbReference>
<accession>B1ZEJ1</accession>
<keyword evidence="1" id="KW-0620">Polyamine biosynthesis</keyword>
<dbReference type="AlphaFoldDB" id="B1ZEJ1"/>
<organism evidence="2 3">
    <name type="scientific">Methylorubrum populi (strain ATCC BAA-705 / NCIMB 13946 / BJ001)</name>
    <name type="common">Methylobacterium populi</name>
    <dbReference type="NCBI Taxonomy" id="441620"/>
    <lineage>
        <taxon>Bacteria</taxon>
        <taxon>Pseudomonadati</taxon>
        <taxon>Pseudomonadota</taxon>
        <taxon>Alphaproteobacteria</taxon>
        <taxon>Hyphomicrobiales</taxon>
        <taxon>Methylobacteriaceae</taxon>
        <taxon>Methylorubrum</taxon>
    </lineage>
</organism>
<dbReference type="PANTHER" id="PTHR43317">
    <property type="entry name" value="THERMOSPERMINE SYNTHASE ACAULIS5"/>
    <property type="match status" value="1"/>
</dbReference>
<dbReference type="EMBL" id="CP001029">
    <property type="protein sequence ID" value="ACB81055.1"/>
    <property type="molecule type" value="Genomic_DNA"/>
</dbReference>
<dbReference type="GO" id="GO:0006596">
    <property type="term" value="P:polyamine biosynthetic process"/>
    <property type="evidence" value="ECO:0007669"/>
    <property type="project" value="UniProtKB-KW"/>
</dbReference>
<dbReference type="InterPro" id="IPR029063">
    <property type="entry name" value="SAM-dependent_MTases_sf"/>
</dbReference>
<gene>
    <name evidence="2" type="ordered locus">Mpop_2900</name>
</gene>
<evidence type="ECO:0000313" key="3">
    <source>
        <dbReference type="Proteomes" id="UP000007136"/>
    </source>
</evidence>
<evidence type="ECO:0008006" key="4">
    <source>
        <dbReference type="Google" id="ProtNLM"/>
    </source>
</evidence>
<dbReference type="PANTHER" id="PTHR43317:SF3">
    <property type="entry name" value="BLR2883 PROTEIN"/>
    <property type="match status" value="1"/>
</dbReference>
<evidence type="ECO:0000313" key="2">
    <source>
        <dbReference type="EMBL" id="ACB81055.1"/>
    </source>
</evidence>
<reference evidence="2 3" key="1">
    <citation type="submission" date="2008-04" db="EMBL/GenBank/DDBJ databases">
        <title>Complete sequence of chromosome of Methylobacterium populi BJ001.</title>
        <authorList>
            <consortium name="US DOE Joint Genome Institute"/>
            <person name="Copeland A."/>
            <person name="Lucas S."/>
            <person name="Lapidus A."/>
            <person name="Glavina del Rio T."/>
            <person name="Dalin E."/>
            <person name="Tice H."/>
            <person name="Bruce D."/>
            <person name="Goodwin L."/>
            <person name="Pitluck S."/>
            <person name="Chertkov O."/>
            <person name="Brettin T."/>
            <person name="Detter J.C."/>
            <person name="Han C."/>
            <person name="Kuske C.R."/>
            <person name="Schmutz J."/>
            <person name="Larimer F."/>
            <person name="Land M."/>
            <person name="Hauser L."/>
            <person name="Kyrpides N."/>
            <person name="Mikhailova N."/>
            <person name="Marx C."/>
            <person name="Richardson P."/>
        </authorList>
    </citation>
    <scope>NUCLEOTIDE SEQUENCE [LARGE SCALE GENOMIC DNA]</scope>
    <source>
        <strain evidence="3">ATCC BAA-705 / NCIMB 13946 / BJ001</strain>
    </source>
</reference>
<protein>
    <recommendedName>
        <fullName evidence="4">Spermidine synthase</fullName>
    </recommendedName>
</protein>
<dbReference type="STRING" id="441620.Mpop_2900"/>
<dbReference type="Gene3D" id="3.40.50.150">
    <property type="entry name" value="Vaccinia Virus protein VP39"/>
    <property type="match status" value="1"/>
</dbReference>
<sequence length="241" mass="25579">MAADADGVAPGIGPGKAAMNDWVHLDTAEVPGGGKSLGLMRRGSEFSIVVGNIELMNSTRGHSEEALASLTCARLADRPAPRVLIGGLGMGFTLRAALRGLGPEARIVVAELVPAVAAWARGPLAPVFGDCLNDPRVDLRETDVTRLIQSEPAGWDAVLLDVDNGPEGLMRRANDRLYDVWGLKRAQWALKPGGTLGVWSGTPDRKFKARLQRLGFAVEEVRLPASGSSGPRHVIWLAAQP</sequence>
<dbReference type="KEGG" id="mpo:Mpop_2900"/>
<dbReference type="SUPFAM" id="SSF53335">
    <property type="entry name" value="S-adenosyl-L-methionine-dependent methyltransferases"/>
    <property type="match status" value="1"/>
</dbReference>
<dbReference type="HOGENOM" id="CLU_101666_0_0_5"/>
<dbReference type="Proteomes" id="UP000007136">
    <property type="component" value="Chromosome"/>
</dbReference>
<evidence type="ECO:0000256" key="1">
    <source>
        <dbReference type="ARBA" id="ARBA00023115"/>
    </source>
</evidence>
<proteinExistence type="predicted"/>